<feature type="compositionally biased region" description="Polar residues" evidence="1">
    <location>
        <begin position="62"/>
        <end position="80"/>
    </location>
</feature>
<dbReference type="GO" id="GO:0003746">
    <property type="term" value="F:translation elongation factor activity"/>
    <property type="evidence" value="ECO:0007669"/>
    <property type="project" value="UniProtKB-KW"/>
</dbReference>
<evidence type="ECO:0000313" key="3">
    <source>
        <dbReference type="Proteomes" id="UP001604336"/>
    </source>
</evidence>
<dbReference type="PANTHER" id="PTHR35294">
    <property type="entry name" value="UBIQUITIN-ASSOCIATED/TRANSLATION ELONGATION FACTOR EF1B PROTEIN"/>
    <property type="match status" value="1"/>
</dbReference>
<evidence type="ECO:0000313" key="2">
    <source>
        <dbReference type="EMBL" id="KAL2510946.1"/>
    </source>
</evidence>
<dbReference type="EMBL" id="JBFOLK010000005">
    <property type="protein sequence ID" value="KAL2510946.1"/>
    <property type="molecule type" value="Genomic_DNA"/>
</dbReference>
<organism evidence="2 3">
    <name type="scientific">Abeliophyllum distichum</name>
    <dbReference type="NCBI Taxonomy" id="126358"/>
    <lineage>
        <taxon>Eukaryota</taxon>
        <taxon>Viridiplantae</taxon>
        <taxon>Streptophyta</taxon>
        <taxon>Embryophyta</taxon>
        <taxon>Tracheophyta</taxon>
        <taxon>Spermatophyta</taxon>
        <taxon>Magnoliopsida</taxon>
        <taxon>eudicotyledons</taxon>
        <taxon>Gunneridae</taxon>
        <taxon>Pentapetalae</taxon>
        <taxon>asterids</taxon>
        <taxon>lamiids</taxon>
        <taxon>Lamiales</taxon>
        <taxon>Oleaceae</taxon>
        <taxon>Forsythieae</taxon>
        <taxon>Abeliophyllum</taxon>
    </lineage>
</organism>
<evidence type="ECO:0000256" key="1">
    <source>
        <dbReference type="SAM" id="MobiDB-lite"/>
    </source>
</evidence>
<dbReference type="PANTHER" id="PTHR35294:SF1">
    <property type="entry name" value="OS05G0409000 PROTEIN"/>
    <property type="match status" value="1"/>
</dbReference>
<proteinExistence type="predicted"/>
<accession>A0ABD1TDX8</accession>
<sequence length="100" mass="10901">MEIRYKASKQEVERAVVACEGDLEKAEETLKAQKQELPTAPSKPEETGDPLTPGNGYLPIAISQNAMRAQAKPDSSTTIQHVRDENDFNYAKVPGTVGSQ</sequence>
<feature type="region of interest" description="Disordered" evidence="1">
    <location>
        <begin position="28"/>
        <end position="100"/>
    </location>
</feature>
<keyword evidence="2" id="KW-0648">Protein biosynthesis</keyword>
<protein>
    <submittedName>
        <fullName evidence="2">Ubiquitin-associated/translation elongation factor EF1B protein</fullName>
    </submittedName>
</protein>
<name>A0ABD1TDX8_9LAMI</name>
<dbReference type="AlphaFoldDB" id="A0ABD1TDX8"/>
<reference evidence="3" key="1">
    <citation type="submission" date="2024-07" db="EMBL/GenBank/DDBJ databases">
        <title>Two chromosome-level genome assemblies of Korean endemic species Abeliophyllum distichum and Forsythia ovata (Oleaceae).</title>
        <authorList>
            <person name="Jang H."/>
        </authorList>
    </citation>
    <scope>NUCLEOTIDE SEQUENCE [LARGE SCALE GENOMIC DNA]</scope>
</reference>
<keyword evidence="3" id="KW-1185">Reference proteome</keyword>
<comment type="caution">
    <text evidence="2">The sequence shown here is derived from an EMBL/GenBank/DDBJ whole genome shotgun (WGS) entry which is preliminary data.</text>
</comment>
<keyword evidence="2" id="KW-0251">Elongation factor</keyword>
<dbReference type="Proteomes" id="UP001604336">
    <property type="component" value="Unassembled WGS sequence"/>
</dbReference>
<gene>
    <name evidence="2" type="ORF">Adt_16546</name>
</gene>